<evidence type="ECO:0000313" key="2">
    <source>
        <dbReference type="EMBL" id="KAK9941915.1"/>
    </source>
</evidence>
<proteinExistence type="predicted"/>
<feature type="compositionally biased region" description="Basic and acidic residues" evidence="1">
    <location>
        <begin position="134"/>
        <end position="181"/>
    </location>
</feature>
<protein>
    <recommendedName>
        <fullName evidence="4">Btz domain-containing protein</fullName>
    </recommendedName>
</protein>
<accession>A0AAW1XYQ9</accession>
<dbReference type="AlphaFoldDB" id="A0AAW1XYQ9"/>
<sequence length="330" mass="38167">MSRRDSRDSDSRRHRSRFDREPSPKRSRRDEKDEKDRVLEQSNLEAAKKIDQEVQDQKQRRRLHDALPLESPLGSDAKVEIGAPRKVSDTKPSGHQQLTKNDPTEVPRSRSYIQQHDERGNAGQAVRSSGRGSTSEHGRRRDSKDQHDDRTVSKTSNDSRLRNEKPSGDGNRTWRHDRYSEFEADPPVARKRPAFRENKIPLESENAEKTTVETAKSSHPDRSMEGSRKREERGDNPRHLDRSEKQFGGDRMHYRGEAQRGVFPSRERYPNGAAGRNYRGRDRFGERQGYQSSGGRVEKWEHDLYHEANRSPTPKNEEDQIAKVETLLAS</sequence>
<feature type="compositionally biased region" description="Polar residues" evidence="1">
    <location>
        <begin position="90"/>
        <end position="101"/>
    </location>
</feature>
<name>A0AAW1XYQ9_RUBAR</name>
<evidence type="ECO:0000313" key="3">
    <source>
        <dbReference type="Proteomes" id="UP001457282"/>
    </source>
</evidence>
<feature type="compositionally biased region" description="Basic and acidic residues" evidence="1">
    <location>
        <begin position="18"/>
        <end position="39"/>
    </location>
</feature>
<dbReference type="Proteomes" id="UP001457282">
    <property type="component" value="Unassembled WGS sequence"/>
</dbReference>
<feature type="compositionally biased region" description="Basic and acidic residues" evidence="1">
    <location>
        <begin position="1"/>
        <end position="11"/>
    </location>
</feature>
<comment type="caution">
    <text evidence="2">The sequence shown here is derived from an EMBL/GenBank/DDBJ whole genome shotgun (WGS) entry which is preliminary data.</text>
</comment>
<dbReference type="PANTHER" id="PTHR36364">
    <property type="entry name" value="OS03G0203000 PROTEIN"/>
    <property type="match status" value="1"/>
</dbReference>
<evidence type="ECO:0008006" key="4">
    <source>
        <dbReference type="Google" id="ProtNLM"/>
    </source>
</evidence>
<evidence type="ECO:0000256" key="1">
    <source>
        <dbReference type="SAM" id="MobiDB-lite"/>
    </source>
</evidence>
<feature type="compositionally biased region" description="Basic and acidic residues" evidence="1">
    <location>
        <begin position="46"/>
        <end position="58"/>
    </location>
</feature>
<feature type="region of interest" description="Disordered" evidence="1">
    <location>
        <begin position="1"/>
        <end position="298"/>
    </location>
</feature>
<organism evidence="2 3">
    <name type="scientific">Rubus argutus</name>
    <name type="common">Southern blackberry</name>
    <dbReference type="NCBI Taxonomy" id="59490"/>
    <lineage>
        <taxon>Eukaryota</taxon>
        <taxon>Viridiplantae</taxon>
        <taxon>Streptophyta</taxon>
        <taxon>Embryophyta</taxon>
        <taxon>Tracheophyta</taxon>
        <taxon>Spermatophyta</taxon>
        <taxon>Magnoliopsida</taxon>
        <taxon>eudicotyledons</taxon>
        <taxon>Gunneridae</taxon>
        <taxon>Pentapetalae</taxon>
        <taxon>rosids</taxon>
        <taxon>fabids</taxon>
        <taxon>Rosales</taxon>
        <taxon>Rosaceae</taxon>
        <taxon>Rosoideae</taxon>
        <taxon>Rosoideae incertae sedis</taxon>
        <taxon>Rubus</taxon>
    </lineage>
</organism>
<gene>
    <name evidence="2" type="ORF">M0R45_007606</name>
</gene>
<dbReference type="PANTHER" id="PTHR36364:SF1">
    <property type="entry name" value="OS03G0203000 PROTEIN"/>
    <property type="match status" value="1"/>
</dbReference>
<dbReference type="EMBL" id="JBEDUW010000002">
    <property type="protein sequence ID" value="KAK9941915.1"/>
    <property type="molecule type" value="Genomic_DNA"/>
</dbReference>
<feature type="compositionally biased region" description="Basic and acidic residues" evidence="1">
    <location>
        <begin position="194"/>
        <end position="258"/>
    </location>
</feature>
<keyword evidence="3" id="KW-1185">Reference proteome</keyword>
<reference evidence="2 3" key="1">
    <citation type="journal article" date="2023" name="G3 (Bethesda)">
        <title>A chromosome-length genome assembly and annotation of blackberry (Rubus argutus, cv. 'Hillquist').</title>
        <authorList>
            <person name="Bruna T."/>
            <person name="Aryal R."/>
            <person name="Dudchenko O."/>
            <person name="Sargent D.J."/>
            <person name="Mead D."/>
            <person name="Buti M."/>
            <person name="Cavallini A."/>
            <person name="Hytonen T."/>
            <person name="Andres J."/>
            <person name="Pham M."/>
            <person name="Weisz D."/>
            <person name="Mascagni F."/>
            <person name="Usai G."/>
            <person name="Natali L."/>
            <person name="Bassil N."/>
            <person name="Fernandez G.E."/>
            <person name="Lomsadze A."/>
            <person name="Armour M."/>
            <person name="Olukolu B."/>
            <person name="Poorten T."/>
            <person name="Britton C."/>
            <person name="Davik J."/>
            <person name="Ashrafi H."/>
            <person name="Aiden E.L."/>
            <person name="Borodovsky M."/>
            <person name="Worthington M."/>
        </authorList>
    </citation>
    <scope>NUCLEOTIDE SEQUENCE [LARGE SCALE GENOMIC DNA]</scope>
    <source>
        <strain evidence="2">PI 553951</strain>
    </source>
</reference>